<organism evidence="5 6">
    <name type="scientific">Trifolium medium</name>
    <dbReference type="NCBI Taxonomy" id="97028"/>
    <lineage>
        <taxon>Eukaryota</taxon>
        <taxon>Viridiplantae</taxon>
        <taxon>Streptophyta</taxon>
        <taxon>Embryophyta</taxon>
        <taxon>Tracheophyta</taxon>
        <taxon>Spermatophyta</taxon>
        <taxon>Magnoliopsida</taxon>
        <taxon>eudicotyledons</taxon>
        <taxon>Gunneridae</taxon>
        <taxon>Pentapetalae</taxon>
        <taxon>rosids</taxon>
        <taxon>fabids</taxon>
        <taxon>Fabales</taxon>
        <taxon>Fabaceae</taxon>
        <taxon>Papilionoideae</taxon>
        <taxon>50 kb inversion clade</taxon>
        <taxon>NPAAA clade</taxon>
        <taxon>Hologalegina</taxon>
        <taxon>IRL clade</taxon>
        <taxon>Trifolieae</taxon>
        <taxon>Trifolium</taxon>
    </lineage>
</organism>
<dbReference type="Gene3D" id="3.40.640.10">
    <property type="entry name" value="Type I PLP-dependent aspartate aminotransferase-like (Major domain)"/>
    <property type="match status" value="1"/>
</dbReference>
<dbReference type="EMBL" id="LXQA010020258">
    <property type="protein sequence ID" value="MCH91361.1"/>
    <property type="molecule type" value="Genomic_DNA"/>
</dbReference>
<name>A0A392MV58_9FABA</name>
<sequence length="179" mass="19424">VVKKYDILFIADEVICGFGRLGEMFGCDKYNIKPDLVSLAKALSSAYMPIGAVLVSPEISEVIHSQSSKLGSFAHGFTYSGSPVPCAVALEALKIYRERNIVDVVNKIAPTFQNGIKAFSDSPIIGEAYIICWLILRVGAYFGAQCEKHGMLVRIAAGDNIMMSPPFIISPEEVDEVTS</sequence>
<dbReference type="InterPro" id="IPR049704">
    <property type="entry name" value="Aminotrans_3_PPA_site"/>
</dbReference>
<dbReference type="InterPro" id="IPR005814">
    <property type="entry name" value="Aminotrans_3"/>
</dbReference>
<keyword evidence="4" id="KW-0663">Pyridoxal phosphate</keyword>
<dbReference type="GO" id="GO:0005739">
    <property type="term" value="C:mitochondrion"/>
    <property type="evidence" value="ECO:0007669"/>
    <property type="project" value="UniProtKB-SubCell"/>
</dbReference>
<dbReference type="PROSITE" id="PS00600">
    <property type="entry name" value="AA_TRANSFER_CLASS_3"/>
    <property type="match status" value="1"/>
</dbReference>
<dbReference type="InterPro" id="IPR015422">
    <property type="entry name" value="PyrdxlP-dep_Trfase_small"/>
</dbReference>
<proteinExistence type="predicted"/>
<keyword evidence="3" id="KW-0808">Transferase</keyword>
<evidence type="ECO:0000256" key="3">
    <source>
        <dbReference type="ARBA" id="ARBA00022679"/>
    </source>
</evidence>
<evidence type="ECO:0000256" key="1">
    <source>
        <dbReference type="ARBA" id="ARBA00004173"/>
    </source>
</evidence>
<comment type="subcellular location">
    <subcellularLocation>
        <location evidence="1">Mitochondrion</location>
    </subcellularLocation>
</comment>
<accession>A0A392MV58</accession>
<keyword evidence="2" id="KW-0032">Aminotransferase</keyword>
<dbReference type="PANTHER" id="PTHR42684">
    <property type="entry name" value="ADENOSYLMETHIONINE-8-AMINO-7-OXONONANOATE AMINOTRANSFERASE"/>
    <property type="match status" value="1"/>
</dbReference>
<dbReference type="GO" id="GO:0030170">
    <property type="term" value="F:pyridoxal phosphate binding"/>
    <property type="evidence" value="ECO:0007669"/>
    <property type="project" value="InterPro"/>
</dbReference>
<evidence type="ECO:0000313" key="6">
    <source>
        <dbReference type="Proteomes" id="UP000265520"/>
    </source>
</evidence>
<evidence type="ECO:0000313" key="5">
    <source>
        <dbReference type="EMBL" id="MCH91361.1"/>
    </source>
</evidence>
<gene>
    <name evidence="5" type="ORF">A2U01_0012288</name>
</gene>
<dbReference type="Gene3D" id="3.90.1150.10">
    <property type="entry name" value="Aspartate Aminotransferase, domain 1"/>
    <property type="match status" value="2"/>
</dbReference>
<dbReference type="SUPFAM" id="SSF53383">
    <property type="entry name" value="PLP-dependent transferases"/>
    <property type="match status" value="1"/>
</dbReference>
<keyword evidence="6" id="KW-1185">Reference proteome</keyword>
<dbReference type="GO" id="GO:0004015">
    <property type="term" value="F:adenosylmethionine-8-amino-7-oxononanoate transaminase activity"/>
    <property type="evidence" value="ECO:0007669"/>
    <property type="project" value="TreeGrafter"/>
</dbReference>
<comment type="caution">
    <text evidence="5">The sequence shown here is derived from an EMBL/GenBank/DDBJ whole genome shotgun (WGS) entry which is preliminary data.</text>
</comment>
<protein>
    <submittedName>
        <fullName evidence="5">Gamma aminobutyrate transaminase 1 mitochondrial-like</fullName>
    </submittedName>
</protein>
<dbReference type="InterPro" id="IPR015421">
    <property type="entry name" value="PyrdxlP-dep_Trfase_major"/>
</dbReference>
<dbReference type="Proteomes" id="UP000265520">
    <property type="component" value="Unassembled WGS sequence"/>
</dbReference>
<evidence type="ECO:0000256" key="4">
    <source>
        <dbReference type="ARBA" id="ARBA00022898"/>
    </source>
</evidence>
<reference evidence="5 6" key="1">
    <citation type="journal article" date="2018" name="Front. Plant Sci.">
        <title>Red Clover (Trifolium pratense) and Zigzag Clover (T. medium) - A Picture of Genomic Similarities and Differences.</title>
        <authorList>
            <person name="Dluhosova J."/>
            <person name="Istvanek J."/>
            <person name="Nedelnik J."/>
            <person name="Repkova J."/>
        </authorList>
    </citation>
    <scope>NUCLEOTIDE SEQUENCE [LARGE SCALE GENOMIC DNA]</scope>
    <source>
        <strain evidence="6">cv. 10/8</strain>
        <tissue evidence="5">Leaf</tissue>
    </source>
</reference>
<feature type="non-terminal residue" evidence="5">
    <location>
        <position position="1"/>
    </location>
</feature>
<dbReference type="GO" id="GO:0009102">
    <property type="term" value="P:biotin biosynthetic process"/>
    <property type="evidence" value="ECO:0007669"/>
    <property type="project" value="TreeGrafter"/>
</dbReference>
<dbReference type="GO" id="GO:0009448">
    <property type="term" value="P:gamma-aminobutyric acid metabolic process"/>
    <property type="evidence" value="ECO:0007669"/>
    <property type="project" value="TreeGrafter"/>
</dbReference>
<dbReference type="AlphaFoldDB" id="A0A392MV58"/>
<dbReference type="PANTHER" id="PTHR42684:SF3">
    <property type="entry name" value="ADENOSYLMETHIONINE-8-AMINO-7-OXONONANOATE AMINOTRANSFERASE"/>
    <property type="match status" value="1"/>
</dbReference>
<evidence type="ECO:0000256" key="2">
    <source>
        <dbReference type="ARBA" id="ARBA00022576"/>
    </source>
</evidence>
<dbReference type="InterPro" id="IPR015424">
    <property type="entry name" value="PyrdxlP-dep_Trfase"/>
</dbReference>
<dbReference type="Pfam" id="PF00202">
    <property type="entry name" value="Aminotran_3"/>
    <property type="match status" value="1"/>
</dbReference>